<gene>
    <name evidence="3" type="ORF">ATN84_19995</name>
</gene>
<dbReference type="AlphaFoldDB" id="A0A135HQQ9"/>
<dbReference type="PANTHER" id="PTHR43283">
    <property type="entry name" value="BETA-LACTAMASE-RELATED"/>
    <property type="match status" value="1"/>
</dbReference>
<dbReference type="PANTHER" id="PTHR43283:SF7">
    <property type="entry name" value="BETA-LACTAMASE-RELATED DOMAIN-CONTAINING PROTEIN"/>
    <property type="match status" value="1"/>
</dbReference>
<name>A0A135HQQ9_9HYPH</name>
<evidence type="ECO:0000313" key="3">
    <source>
        <dbReference type="EMBL" id="KXF75534.1"/>
    </source>
</evidence>
<dbReference type="InterPro" id="IPR050789">
    <property type="entry name" value="Diverse_Enzym_Activities"/>
</dbReference>
<dbReference type="Proteomes" id="UP000070107">
    <property type="component" value="Unassembled WGS sequence"/>
</dbReference>
<evidence type="ECO:0000259" key="2">
    <source>
        <dbReference type="Pfam" id="PF00144"/>
    </source>
</evidence>
<dbReference type="Pfam" id="PF00144">
    <property type="entry name" value="Beta-lactamase"/>
    <property type="match status" value="1"/>
</dbReference>
<dbReference type="InterPro" id="IPR001466">
    <property type="entry name" value="Beta-lactam-related"/>
</dbReference>
<proteinExistence type="predicted"/>
<feature type="signal peptide" evidence="1">
    <location>
        <begin position="1"/>
        <end position="25"/>
    </location>
</feature>
<dbReference type="STRING" id="1494590.ATN84_19995"/>
<dbReference type="SUPFAM" id="SSF56601">
    <property type="entry name" value="beta-lactamase/transpeptidase-like"/>
    <property type="match status" value="1"/>
</dbReference>
<dbReference type="OrthoDB" id="9814204at2"/>
<keyword evidence="4" id="KW-1185">Reference proteome</keyword>
<dbReference type="RefSeq" id="WP_068884737.1">
    <property type="nucleotide sequence ID" value="NZ_LNTU01000038.1"/>
</dbReference>
<protein>
    <submittedName>
        <fullName evidence="3">6-aminohexanoate hydrolase</fullName>
    </submittedName>
</protein>
<keyword evidence="3" id="KW-0378">Hydrolase</keyword>
<feature type="domain" description="Beta-lactamase-related" evidence="2">
    <location>
        <begin position="58"/>
        <end position="302"/>
    </location>
</feature>
<dbReference type="InterPro" id="IPR012338">
    <property type="entry name" value="Beta-lactam/transpept-like"/>
</dbReference>
<dbReference type="GO" id="GO:0016787">
    <property type="term" value="F:hydrolase activity"/>
    <property type="evidence" value="ECO:0007669"/>
    <property type="project" value="UniProtKB-KW"/>
</dbReference>
<organism evidence="3 4">
    <name type="scientific">Paramesorhizobium deserti</name>
    <dbReference type="NCBI Taxonomy" id="1494590"/>
    <lineage>
        <taxon>Bacteria</taxon>
        <taxon>Pseudomonadati</taxon>
        <taxon>Pseudomonadota</taxon>
        <taxon>Alphaproteobacteria</taxon>
        <taxon>Hyphomicrobiales</taxon>
        <taxon>Phyllobacteriaceae</taxon>
        <taxon>Paramesorhizobium</taxon>
    </lineage>
</organism>
<dbReference type="EMBL" id="LNTU01000038">
    <property type="protein sequence ID" value="KXF75534.1"/>
    <property type="molecule type" value="Genomic_DNA"/>
</dbReference>
<evidence type="ECO:0000256" key="1">
    <source>
        <dbReference type="SAM" id="SignalP"/>
    </source>
</evidence>
<reference evidence="3 4" key="1">
    <citation type="submission" date="2015-11" db="EMBL/GenBank/DDBJ databases">
        <title>Draft genome sequence of Paramesorhizobium deserti A-3-E, a strain highly resistant to diverse beta-lactam antibiotics.</title>
        <authorList>
            <person name="Lv R."/>
            <person name="Yang X."/>
            <person name="Fang N."/>
            <person name="Guo J."/>
            <person name="Luo X."/>
            <person name="Peng F."/>
            <person name="Yang R."/>
            <person name="Cui Y."/>
            <person name="Fang C."/>
            <person name="Song Y."/>
        </authorList>
    </citation>
    <scope>NUCLEOTIDE SEQUENCE [LARGE SCALE GENOMIC DNA]</scope>
    <source>
        <strain evidence="3 4">A-3-E</strain>
    </source>
</reference>
<keyword evidence="1" id="KW-0732">Signal</keyword>
<feature type="chain" id="PRO_5007465160" evidence="1">
    <location>
        <begin position="26"/>
        <end position="328"/>
    </location>
</feature>
<accession>A0A135HQQ9</accession>
<evidence type="ECO:0000313" key="4">
    <source>
        <dbReference type="Proteomes" id="UP000070107"/>
    </source>
</evidence>
<comment type="caution">
    <text evidence="3">The sequence shown here is derived from an EMBL/GenBank/DDBJ whole genome shotgun (WGS) entry which is preliminary data.</text>
</comment>
<dbReference type="Gene3D" id="3.40.710.10">
    <property type="entry name" value="DD-peptidase/beta-lactamase superfamily"/>
    <property type="match status" value="1"/>
</dbReference>
<sequence length="328" mass="35155">MVTRRSFAALLASGLAMPFVLRAHAQAIEDLRGKIEGMTQLHSLQVQRGEDVLFAEAPRGPGLDGLANIKSCAKSLVALLLGVAIDRGEIADVKARLGDVAPGIIPSNPTEGVGDITMEDLVSLRAGLEPTSGPNYGRWVSSDNWLAFALRRPMVASPGSRMIYSTGTTHILGAALAEATGESLLEQARSRLGAPMDFEVPPWTRDPQGYHLGGNEMALSPRAMLKIAVMLRDEGRFEGRRVVPAKWINASLVPRGRSPFSGLEYGYGWFLSESGFVLARGFGGQIIAAHPERRLAIAITSDPTQRARSEGYFGELMGLIEGPILALA</sequence>